<dbReference type="InterPro" id="IPR011250">
    <property type="entry name" value="OMP/PagP_B-barrel"/>
</dbReference>
<dbReference type="SUPFAM" id="SSF56925">
    <property type="entry name" value="OMPA-like"/>
    <property type="match status" value="1"/>
</dbReference>
<reference evidence="3 4" key="1">
    <citation type="journal article" date="2016" name="C (Basel)">
        <title>Selective Growth of and Electricity Production by Marine Exoelectrogenic Bacteria in Self-Aggregated Hydrogel of Microbially Reduced Graphene Oxide.</title>
        <authorList>
            <person name="Yoshida N."/>
            <person name="Goto Y."/>
            <person name="Miyata Y."/>
        </authorList>
    </citation>
    <scope>NUCLEOTIDE SEQUENCE [LARGE SCALE GENOMIC DNA]</scope>
    <source>
        <strain evidence="3 4">NIT-T3</strain>
    </source>
</reference>
<dbReference type="Gene3D" id="2.40.160.20">
    <property type="match status" value="1"/>
</dbReference>
<reference evidence="3 4" key="2">
    <citation type="journal article" date="2021" name="Int. J. Syst. Evol. Microbiol.">
        <title>Isolation and Polyphasic Characterization of Desulfuromonas versatilis sp. Nov., an Electrogenic Bacteria Capable of Versatile Metabolism Isolated from a Graphene Oxide-Reducing Enrichment Culture.</title>
        <authorList>
            <person name="Xie L."/>
            <person name="Yoshida N."/>
            <person name="Ishii S."/>
            <person name="Meng L."/>
        </authorList>
    </citation>
    <scope>NUCLEOTIDE SEQUENCE [LARGE SCALE GENOMIC DNA]</scope>
    <source>
        <strain evidence="3 4">NIT-T3</strain>
    </source>
</reference>
<name>A0ABM8HP04_9BACT</name>
<feature type="domain" description="Outer membrane protein beta-barrel" evidence="2">
    <location>
        <begin position="33"/>
        <end position="182"/>
    </location>
</feature>
<evidence type="ECO:0000259" key="2">
    <source>
        <dbReference type="Pfam" id="PF13505"/>
    </source>
</evidence>
<organism evidence="3 4">
    <name type="scientific">Desulfuromonas versatilis</name>
    <dbReference type="NCBI Taxonomy" id="2802975"/>
    <lineage>
        <taxon>Bacteria</taxon>
        <taxon>Pseudomonadati</taxon>
        <taxon>Thermodesulfobacteriota</taxon>
        <taxon>Desulfuromonadia</taxon>
        <taxon>Desulfuromonadales</taxon>
        <taxon>Desulfuromonadaceae</taxon>
        <taxon>Desulfuromonas</taxon>
    </lineage>
</organism>
<dbReference type="InterPro" id="IPR027385">
    <property type="entry name" value="Beta-barrel_OMP"/>
</dbReference>
<dbReference type="Pfam" id="PF13505">
    <property type="entry name" value="OMP_b-brl"/>
    <property type="match status" value="1"/>
</dbReference>
<sequence length="182" mass="19967">MKIGVGCFWGMLMLVLGWSCPSPADAWYIGIKGGPMISDIGGMDNAGNLGALVGRDVYGFEYGRLAVEGEFTASIEDGEISKAEFFDGKWDLNTLGVWLAYRSPHRLYGKLKLGVNYVDINVDRSGNDFKDETTGLSWGIGAGWQLDEIFSVEVEYTQETDLELAGDDGDIRFLSLGLNCHF</sequence>
<protein>
    <recommendedName>
        <fullName evidence="2">Outer membrane protein beta-barrel domain-containing protein</fullName>
    </recommendedName>
</protein>
<gene>
    <name evidence="3" type="ORF">DESUT3_03640</name>
</gene>
<dbReference type="RefSeq" id="WP_221250776.1">
    <property type="nucleotide sequence ID" value="NZ_AP024355.1"/>
</dbReference>
<keyword evidence="4" id="KW-1185">Reference proteome</keyword>
<evidence type="ECO:0000313" key="4">
    <source>
        <dbReference type="Proteomes" id="UP001319827"/>
    </source>
</evidence>
<dbReference type="EMBL" id="AP024355">
    <property type="protein sequence ID" value="BCR03295.1"/>
    <property type="molecule type" value="Genomic_DNA"/>
</dbReference>
<dbReference type="Proteomes" id="UP001319827">
    <property type="component" value="Chromosome"/>
</dbReference>
<proteinExistence type="predicted"/>
<keyword evidence="1" id="KW-0732">Signal</keyword>
<accession>A0ABM8HP04</accession>
<evidence type="ECO:0000256" key="1">
    <source>
        <dbReference type="ARBA" id="ARBA00022729"/>
    </source>
</evidence>
<evidence type="ECO:0000313" key="3">
    <source>
        <dbReference type="EMBL" id="BCR03295.1"/>
    </source>
</evidence>